<evidence type="ECO:0000313" key="2">
    <source>
        <dbReference type="EMBL" id="WNL49829.1"/>
    </source>
</evidence>
<dbReference type="InterPro" id="IPR030392">
    <property type="entry name" value="S74_ICA"/>
</dbReference>
<reference evidence="2" key="1">
    <citation type="submission" date="2023-07" db="EMBL/GenBank/DDBJ databases">
        <authorList>
            <person name="Xia Y."/>
        </authorList>
    </citation>
    <scope>NUCLEOTIDE SEQUENCE</scope>
    <source>
        <strain evidence="2">F</strain>
    </source>
</reference>
<name>A0AA96IYS7_9VIRU</name>
<sequence length="80" mass="9014">MENARELDVDTEKLQYLSVKTYELGGVKDYGIVPSELEEIFPELVVKNAKGEAVGIRHLSLISLLLAEVQRLSKKLDELE</sequence>
<organism evidence="2">
    <name type="scientific">Marseillevirus sp</name>
    <dbReference type="NCBI Taxonomy" id="2809551"/>
    <lineage>
        <taxon>Viruses</taxon>
        <taxon>Varidnaviria</taxon>
        <taxon>Bamfordvirae</taxon>
        <taxon>Nucleocytoviricota</taxon>
        <taxon>Megaviricetes</taxon>
        <taxon>Pimascovirales</taxon>
        <taxon>Pimascovirales incertae sedis</taxon>
        <taxon>Marseilleviridae</taxon>
        <taxon>Marseillevirus</taxon>
    </lineage>
</organism>
<feature type="domain" description="Peptidase S74" evidence="1">
    <location>
        <begin position="1"/>
        <end position="80"/>
    </location>
</feature>
<accession>A0AA96IYS7</accession>
<dbReference type="PROSITE" id="PS51688">
    <property type="entry name" value="ICA"/>
    <property type="match status" value="1"/>
</dbReference>
<proteinExistence type="predicted"/>
<protein>
    <recommendedName>
        <fullName evidence="1">Peptidase S74 domain-containing protein</fullName>
    </recommendedName>
</protein>
<dbReference type="EMBL" id="OR343188">
    <property type="protein sequence ID" value="WNL49829.1"/>
    <property type="molecule type" value="Genomic_DNA"/>
</dbReference>
<evidence type="ECO:0000259" key="1">
    <source>
        <dbReference type="PROSITE" id="PS51688"/>
    </source>
</evidence>
<gene>
    <name evidence="2" type="ORF">MarFTMF_313</name>
</gene>